<dbReference type="GO" id="GO:0015824">
    <property type="term" value="P:proline transport"/>
    <property type="evidence" value="ECO:0007669"/>
    <property type="project" value="UniProtKB-UniRule"/>
</dbReference>
<keyword evidence="11 14" id="KW-0739">Sodium transport</keyword>
<evidence type="ECO:0000256" key="1">
    <source>
        <dbReference type="ARBA" id="ARBA00004651"/>
    </source>
</evidence>
<protein>
    <recommendedName>
        <fullName evidence="14">Sodium/proline symporter</fullName>
    </recommendedName>
    <alternativeName>
        <fullName evidence="14">Proline permease</fullName>
    </alternativeName>
</protein>
<organism evidence="15 16">
    <name type="scientific">Richelia intracellularis HH01</name>
    <dbReference type="NCBI Taxonomy" id="1165094"/>
    <lineage>
        <taxon>Bacteria</taxon>
        <taxon>Bacillati</taxon>
        <taxon>Cyanobacteriota</taxon>
        <taxon>Cyanophyceae</taxon>
        <taxon>Nostocales</taxon>
        <taxon>Nostocaceae</taxon>
        <taxon>Richelia</taxon>
    </lineage>
</organism>
<dbReference type="GO" id="GO:0005886">
    <property type="term" value="C:plasma membrane"/>
    <property type="evidence" value="ECO:0007669"/>
    <property type="project" value="UniProtKB-SubCell"/>
</dbReference>
<dbReference type="InterPro" id="IPR038377">
    <property type="entry name" value="Na/Glc_symporter_sf"/>
</dbReference>
<keyword evidence="3 14" id="KW-0813">Transport</keyword>
<feature type="transmembrane region" description="Helical" evidence="14">
    <location>
        <begin position="74"/>
        <end position="95"/>
    </location>
</feature>
<feature type="transmembrane region" description="Helical" evidence="14">
    <location>
        <begin position="280"/>
        <end position="299"/>
    </location>
</feature>
<evidence type="ECO:0000256" key="6">
    <source>
        <dbReference type="ARBA" id="ARBA00022847"/>
    </source>
</evidence>
<gene>
    <name evidence="15" type="ORF">RINTHH_18700</name>
</gene>
<dbReference type="InterPro" id="IPR050277">
    <property type="entry name" value="Sodium:Solute_Symporter"/>
</dbReference>
<evidence type="ECO:0000256" key="2">
    <source>
        <dbReference type="ARBA" id="ARBA00006434"/>
    </source>
</evidence>
<dbReference type="PANTHER" id="PTHR48086">
    <property type="entry name" value="SODIUM/PROLINE SYMPORTER-RELATED"/>
    <property type="match status" value="1"/>
</dbReference>
<dbReference type="GO" id="GO:0005298">
    <property type="term" value="F:proline:sodium symporter activity"/>
    <property type="evidence" value="ECO:0007669"/>
    <property type="project" value="UniProtKB-UniRule"/>
</dbReference>
<dbReference type="GO" id="GO:0031402">
    <property type="term" value="F:sodium ion binding"/>
    <property type="evidence" value="ECO:0007669"/>
    <property type="project" value="UniProtKB-UniRule"/>
</dbReference>
<dbReference type="AlphaFoldDB" id="M1X363"/>
<keyword evidence="4 14" id="KW-1003">Cell membrane</keyword>
<dbReference type="Proteomes" id="UP000053051">
    <property type="component" value="Unassembled WGS sequence"/>
</dbReference>
<comment type="similarity">
    <text evidence="2 13">Belongs to the sodium:solute symporter (SSF) (TC 2.A.21) family.</text>
</comment>
<comment type="caution">
    <text evidence="15">The sequence shown here is derived from an EMBL/GenBank/DDBJ whole genome shotgun (WGS) entry which is preliminary data.</text>
</comment>
<proteinExistence type="inferred from homology"/>
<evidence type="ECO:0000313" key="16">
    <source>
        <dbReference type="Proteomes" id="UP000053051"/>
    </source>
</evidence>
<evidence type="ECO:0000256" key="9">
    <source>
        <dbReference type="ARBA" id="ARBA00023065"/>
    </source>
</evidence>
<evidence type="ECO:0000256" key="12">
    <source>
        <dbReference type="ARBA" id="ARBA00033708"/>
    </source>
</evidence>
<comment type="subcellular location">
    <subcellularLocation>
        <location evidence="1 14">Cell membrane</location>
        <topology evidence="1 14">Multi-pass membrane protein</topology>
    </subcellularLocation>
</comment>
<evidence type="ECO:0000256" key="7">
    <source>
        <dbReference type="ARBA" id="ARBA00022989"/>
    </source>
</evidence>
<feature type="transmembrane region" description="Helical" evidence="14">
    <location>
        <begin position="389"/>
        <end position="409"/>
    </location>
</feature>
<feature type="transmembrane region" description="Helical" evidence="14">
    <location>
        <begin position="6"/>
        <end position="25"/>
    </location>
</feature>
<dbReference type="STRING" id="1165094.RINTHH_18700"/>
<reference evidence="16" key="2">
    <citation type="submission" date="2016-01" db="EMBL/GenBank/DDBJ databases">
        <title>Diatom-associated endosymboitic cyanobacterium lacks core nitrogen metabolism enzymes.</title>
        <authorList>
            <person name="Hilton J.A."/>
            <person name="Foster R.A."/>
            <person name="Tripp H.J."/>
            <person name="Carter B.J."/>
            <person name="Zehr J.P."/>
            <person name="Villareal T.A."/>
        </authorList>
    </citation>
    <scope>NUCLEOTIDE SEQUENCE [LARGE SCALE GENOMIC DNA]</scope>
    <source>
        <strain evidence="16">HH01</strain>
    </source>
</reference>
<feature type="transmembrane region" description="Helical" evidence="14">
    <location>
        <begin position="235"/>
        <end position="259"/>
    </location>
</feature>
<evidence type="ECO:0000256" key="8">
    <source>
        <dbReference type="ARBA" id="ARBA00023053"/>
    </source>
</evidence>
<keyword evidence="16" id="KW-1185">Reference proteome</keyword>
<dbReference type="NCBIfam" id="TIGR00813">
    <property type="entry name" value="sss"/>
    <property type="match status" value="1"/>
</dbReference>
<dbReference type="RefSeq" id="WP_008235285.1">
    <property type="nucleotide sequence ID" value="NZ_CAIY01000075.1"/>
</dbReference>
<reference evidence="15 16" key="1">
    <citation type="submission" date="2012-05" db="EMBL/GenBank/DDBJ databases">
        <authorList>
            <person name="Hilton J."/>
        </authorList>
    </citation>
    <scope>NUCLEOTIDE SEQUENCE [LARGE SCALE GENOMIC DNA]</scope>
    <source>
        <strain evidence="15 16">HH01</strain>
    </source>
</reference>
<evidence type="ECO:0000256" key="11">
    <source>
        <dbReference type="ARBA" id="ARBA00023201"/>
    </source>
</evidence>
<dbReference type="Pfam" id="PF00474">
    <property type="entry name" value="SSF"/>
    <property type="match status" value="1"/>
</dbReference>
<keyword evidence="5 14" id="KW-0812">Transmembrane</keyword>
<evidence type="ECO:0000256" key="13">
    <source>
        <dbReference type="RuleBase" id="RU362091"/>
    </source>
</evidence>
<name>M1X363_9NOST</name>
<evidence type="ECO:0000256" key="4">
    <source>
        <dbReference type="ARBA" id="ARBA00022475"/>
    </source>
</evidence>
<feature type="transmembrane region" description="Helical" evidence="14">
    <location>
        <begin position="311"/>
        <end position="333"/>
    </location>
</feature>
<evidence type="ECO:0000256" key="10">
    <source>
        <dbReference type="ARBA" id="ARBA00023136"/>
    </source>
</evidence>
<keyword evidence="6 14" id="KW-0769">Symport</keyword>
<dbReference type="OrthoDB" id="9814523at2"/>
<dbReference type="PANTHER" id="PTHR48086:SF3">
    <property type="entry name" value="SODIUM_PROLINE SYMPORTER"/>
    <property type="match status" value="1"/>
</dbReference>
<keyword evidence="7 14" id="KW-1133">Transmembrane helix</keyword>
<keyword evidence="14" id="KW-0029">Amino-acid transport</keyword>
<feature type="transmembrane region" description="Helical" evidence="14">
    <location>
        <begin position="123"/>
        <end position="145"/>
    </location>
</feature>
<feature type="transmembrane region" description="Helical" evidence="14">
    <location>
        <begin position="365"/>
        <end position="383"/>
    </location>
</feature>
<dbReference type="InterPro" id="IPR011851">
    <property type="entry name" value="Na/Pro_symporter"/>
</dbReference>
<accession>M1X363</accession>
<dbReference type="Gene3D" id="1.20.1730.10">
    <property type="entry name" value="Sodium/glucose cotransporter"/>
    <property type="match status" value="1"/>
</dbReference>
<comment type="function">
    <text evidence="14">Catalyzes the sodium-dependent uptake of extracellular L-proline.</text>
</comment>
<evidence type="ECO:0000256" key="3">
    <source>
        <dbReference type="ARBA" id="ARBA00022448"/>
    </source>
</evidence>
<keyword evidence="10 14" id="KW-0472">Membrane</keyword>
<feature type="transmembrane region" description="Helical" evidence="14">
    <location>
        <begin position="191"/>
        <end position="215"/>
    </location>
</feature>
<feature type="transmembrane region" description="Helical" evidence="14">
    <location>
        <begin position="157"/>
        <end position="179"/>
    </location>
</feature>
<dbReference type="PROSITE" id="PS50283">
    <property type="entry name" value="NA_SOLUT_SYMP_3"/>
    <property type="match status" value="1"/>
</dbReference>
<keyword evidence="9 14" id="KW-0406">Ion transport</keyword>
<feature type="transmembrane region" description="Helical" evidence="14">
    <location>
        <begin position="416"/>
        <end position="435"/>
    </location>
</feature>
<sequence length="482" mass="51360">MTEQIGIAATFIFFLLIFTGVGIYSSKQKETTTTDYLLASRNVNPWLTALSAMATGQSGLLFIGQVGFTYKIGISSLWLVIGWLIGDYIAWYFVFTKLRQVSEETASDTISSFLNQNNQGSRLVAIISALITIAFLGSYAAAQLVAGSKAISAVFGWNYYLGIIVGAAIVVTYCFSGGIRASIWTDAVQAIIMIVSLFTLFITAVNSCGGFGSLWQSLGNINPSLIDWNSSQQPWGFLPFFIGWIVAGFGVVGQPHIIIRAMAIDSAKNINFARNIKISLGILNSISAIGIGLAARVLMPDLINSGDPELALPYLSLELLPAVVVGLILAGLFSATISTADSQILACSAAITQDLFPGLAQSYKFAKLGTLIVTTVILVIALAGSDNVFSLVTFSWSALASGLGPLLILKVWQRTISTLTAISMMGVGIATALIWNLGLNISSAIYEVLPGMTSGMIVYGFDQLLRNTHLSGFCLSISKRKG</sequence>
<comment type="catalytic activity">
    <reaction evidence="12">
        <text>L-proline(in) + Na(+)(in) = L-proline(out) + Na(+)(out)</text>
        <dbReference type="Rhea" id="RHEA:28967"/>
        <dbReference type="ChEBI" id="CHEBI:29101"/>
        <dbReference type="ChEBI" id="CHEBI:60039"/>
    </reaction>
</comment>
<dbReference type="EMBL" id="CAIY01000075">
    <property type="protein sequence ID" value="CCH68025.1"/>
    <property type="molecule type" value="Genomic_DNA"/>
</dbReference>
<feature type="transmembrane region" description="Helical" evidence="14">
    <location>
        <begin position="46"/>
        <end position="68"/>
    </location>
</feature>
<evidence type="ECO:0000256" key="5">
    <source>
        <dbReference type="ARBA" id="ARBA00022692"/>
    </source>
</evidence>
<feature type="transmembrane region" description="Helical" evidence="14">
    <location>
        <begin position="441"/>
        <end position="461"/>
    </location>
</feature>
<dbReference type="CDD" id="cd11475">
    <property type="entry name" value="SLC5sbd_PutP"/>
    <property type="match status" value="1"/>
</dbReference>
<evidence type="ECO:0000256" key="14">
    <source>
        <dbReference type="RuleBase" id="RU366012"/>
    </source>
</evidence>
<keyword evidence="8 14" id="KW-0915">Sodium</keyword>
<dbReference type="InterPro" id="IPR001734">
    <property type="entry name" value="Na/solute_symporter"/>
</dbReference>
<evidence type="ECO:0000313" key="15">
    <source>
        <dbReference type="EMBL" id="CCH68025.1"/>
    </source>
</evidence>